<sequence>MNFIDRNVSVEQAIIILAKNGVQVNEKEAKIILELLYLVSKSYNQPKEKNIRTLLGFQTTPSCR</sequence>
<reference evidence="1 2" key="1">
    <citation type="submission" date="2015-10" db="EMBL/GenBank/DDBJ databases">
        <title>Chryseobacterium aquaticum genome.</title>
        <authorList>
            <person name="Newman J.D."/>
            <person name="Ferguson M.B."/>
            <person name="Miller J.R."/>
        </authorList>
    </citation>
    <scope>NUCLEOTIDE SEQUENCE [LARGE SCALE GENOMIC DNA]</scope>
    <source>
        <strain evidence="1 2">KCTC 12483</strain>
    </source>
</reference>
<keyword evidence="1" id="KW-0813">Transport</keyword>
<organism evidence="1 2">
    <name type="scientific">Chryseobacterium aquaticum</name>
    <dbReference type="NCBI Taxonomy" id="452084"/>
    <lineage>
        <taxon>Bacteria</taxon>
        <taxon>Pseudomonadati</taxon>
        <taxon>Bacteroidota</taxon>
        <taxon>Flavobacteriia</taxon>
        <taxon>Flavobacteriales</taxon>
        <taxon>Weeksellaceae</taxon>
        <taxon>Chryseobacterium group</taxon>
        <taxon>Chryseobacterium</taxon>
    </lineage>
</organism>
<dbReference type="Proteomes" id="UP000051682">
    <property type="component" value="Unassembled WGS sequence"/>
</dbReference>
<name>A0A0Q3HTW8_9FLAO</name>
<protein>
    <submittedName>
        <fullName evidence="1">PTS sugar transporter subunit IIBC</fullName>
    </submittedName>
</protein>
<gene>
    <name evidence="1" type="ORF">AR438_11585</name>
</gene>
<comment type="caution">
    <text evidence="1">The sequence shown here is derived from an EMBL/GenBank/DDBJ whole genome shotgun (WGS) entry which is preliminary data.</text>
</comment>
<evidence type="ECO:0000313" key="2">
    <source>
        <dbReference type="Proteomes" id="UP000051682"/>
    </source>
</evidence>
<accession>A0A0Q3HTW8</accession>
<evidence type="ECO:0000313" key="1">
    <source>
        <dbReference type="EMBL" id="KQK26207.1"/>
    </source>
</evidence>
<keyword evidence="2" id="KW-1185">Reference proteome</keyword>
<dbReference type="OrthoDB" id="1274648at2"/>
<dbReference type="AlphaFoldDB" id="A0A0Q3HTW8"/>
<keyword evidence="1" id="KW-0762">Sugar transport</keyword>
<proteinExistence type="predicted"/>
<dbReference type="STRING" id="452084.AR438_11585"/>
<dbReference type="EMBL" id="LLYZ01000005">
    <property type="protein sequence ID" value="KQK26207.1"/>
    <property type="molecule type" value="Genomic_DNA"/>
</dbReference>